<organism evidence="6 7">
    <name type="scientific">Coprobacter secundus subsp. similis</name>
    <dbReference type="NCBI Taxonomy" id="2751153"/>
    <lineage>
        <taxon>Bacteria</taxon>
        <taxon>Pseudomonadati</taxon>
        <taxon>Bacteroidota</taxon>
        <taxon>Bacteroidia</taxon>
        <taxon>Bacteroidales</taxon>
        <taxon>Barnesiellaceae</taxon>
        <taxon>Coprobacter</taxon>
    </lineage>
</organism>
<evidence type="ECO:0000313" key="7">
    <source>
        <dbReference type="Proteomes" id="UP000594042"/>
    </source>
</evidence>
<feature type="active site" description="Proton acceptor" evidence="3">
    <location>
        <position position="194"/>
    </location>
</feature>
<gene>
    <name evidence="6" type="ORF">Cop2CBH44_14220</name>
</gene>
<dbReference type="SUPFAM" id="SSF53383">
    <property type="entry name" value="PLP-dependent transferases"/>
    <property type="match status" value="1"/>
</dbReference>
<accession>A0A7G1HTI5</accession>
<feature type="modified residue" description="N6-(pyridoxal phosphate)lysine" evidence="4">
    <location>
        <position position="194"/>
    </location>
</feature>
<reference evidence="7" key="1">
    <citation type="submission" date="2020-07" db="EMBL/GenBank/DDBJ databases">
        <title>Complete genome sequencing of Coprobacter sp. strain 2CBH44.</title>
        <authorList>
            <person name="Sakamoto M."/>
            <person name="Murakami T."/>
            <person name="Mori H."/>
        </authorList>
    </citation>
    <scope>NUCLEOTIDE SEQUENCE [LARGE SCALE GENOMIC DNA]</scope>
    <source>
        <strain evidence="7">2CBH44</strain>
    </source>
</reference>
<dbReference type="KEGG" id="copr:Cop2CBH44_14220"/>
<evidence type="ECO:0000256" key="1">
    <source>
        <dbReference type="ARBA" id="ARBA00022898"/>
    </source>
</evidence>
<evidence type="ECO:0000256" key="5">
    <source>
        <dbReference type="RuleBase" id="RU004508"/>
    </source>
</evidence>
<protein>
    <submittedName>
        <fullName evidence="6">Aminotransferase</fullName>
    </submittedName>
</protein>
<sequence length="371" mass="41986">MKFLDLQKVNAVYATDLKRIAAEVIDSGWYLLGKYVKLFEEQLSFYLGCKYTVATGNGLDALRLILRAYIEMGVMQEGDEVIVPANTYIATILAITDNRLVPVFVEPDEQTLNLDFSLIENYVTNRTKAIMLVHLYGRCCWGEQVKVVARKYNLKIVEDNAQAMGAKSHICGLSGSYMTGALGDAAGNSFYPTKNLGALGDSGAVTTSDEELAMVVRALANYGSEKKYYNRYQGFNSRMDELQAAFLSLKLKYLDIENERRRVNAETYSILLQNAELILPQQAGEEHIWHQYIVRSSKRNQLQNWLQKQGVDTQIHYPLPPHLQECYPEYNHLSFPLTERLSQEILSLPISSYMGKEELTIIAEAINSFAE</sequence>
<dbReference type="Pfam" id="PF01041">
    <property type="entry name" value="DegT_DnrJ_EryC1"/>
    <property type="match status" value="1"/>
</dbReference>
<dbReference type="PANTHER" id="PTHR30244">
    <property type="entry name" value="TRANSAMINASE"/>
    <property type="match status" value="1"/>
</dbReference>
<keyword evidence="6" id="KW-0032">Aminotransferase</keyword>
<evidence type="ECO:0000256" key="3">
    <source>
        <dbReference type="PIRSR" id="PIRSR000390-1"/>
    </source>
</evidence>
<dbReference type="GO" id="GO:0008483">
    <property type="term" value="F:transaminase activity"/>
    <property type="evidence" value="ECO:0007669"/>
    <property type="project" value="UniProtKB-KW"/>
</dbReference>
<evidence type="ECO:0000256" key="4">
    <source>
        <dbReference type="PIRSR" id="PIRSR000390-2"/>
    </source>
</evidence>
<keyword evidence="7" id="KW-1185">Reference proteome</keyword>
<dbReference type="CDD" id="cd00616">
    <property type="entry name" value="AHBA_syn"/>
    <property type="match status" value="1"/>
</dbReference>
<dbReference type="InterPro" id="IPR000653">
    <property type="entry name" value="DegT/StrS_aminotransferase"/>
</dbReference>
<keyword evidence="6" id="KW-0808">Transferase</keyword>
<dbReference type="Gene3D" id="3.40.640.10">
    <property type="entry name" value="Type I PLP-dependent aspartate aminotransferase-like (Major domain)"/>
    <property type="match status" value="1"/>
</dbReference>
<dbReference type="RefSeq" id="WP_200755799.1">
    <property type="nucleotide sequence ID" value="NZ_AP023322.1"/>
</dbReference>
<dbReference type="EMBL" id="AP023322">
    <property type="protein sequence ID" value="BCI63069.1"/>
    <property type="molecule type" value="Genomic_DNA"/>
</dbReference>
<name>A0A7G1HTI5_9BACT</name>
<dbReference type="InterPro" id="IPR015424">
    <property type="entry name" value="PyrdxlP-dep_Trfase"/>
</dbReference>
<dbReference type="InterPro" id="IPR015421">
    <property type="entry name" value="PyrdxlP-dep_Trfase_major"/>
</dbReference>
<evidence type="ECO:0000256" key="2">
    <source>
        <dbReference type="ARBA" id="ARBA00037999"/>
    </source>
</evidence>
<dbReference type="InterPro" id="IPR015422">
    <property type="entry name" value="PyrdxlP-dep_Trfase_small"/>
</dbReference>
<dbReference type="Gene3D" id="3.90.1150.10">
    <property type="entry name" value="Aspartate Aminotransferase, domain 1"/>
    <property type="match status" value="1"/>
</dbReference>
<dbReference type="Proteomes" id="UP000594042">
    <property type="component" value="Chromosome"/>
</dbReference>
<proteinExistence type="inferred from homology"/>
<dbReference type="AlphaFoldDB" id="A0A7G1HTI5"/>
<keyword evidence="1 4" id="KW-0663">Pyridoxal phosphate</keyword>
<dbReference type="PANTHER" id="PTHR30244:SF36">
    <property type="entry name" value="3-OXO-GLUCOSE-6-PHOSPHATE:GLUTAMATE AMINOTRANSFERASE"/>
    <property type="match status" value="1"/>
</dbReference>
<dbReference type="GO" id="GO:0030170">
    <property type="term" value="F:pyridoxal phosphate binding"/>
    <property type="evidence" value="ECO:0007669"/>
    <property type="project" value="TreeGrafter"/>
</dbReference>
<comment type="similarity">
    <text evidence="2 5">Belongs to the DegT/DnrJ/EryC1 family.</text>
</comment>
<evidence type="ECO:0000313" key="6">
    <source>
        <dbReference type="EMBL" id="BCI63069.1"/>
    </source>
</evidence>
<dbReference type="GO" id="GO:0000271">
    <property type="term" value="P:polysaccharide biosynthetic process"/>
    <property type="evidence" value="ECO:0007669"/>
    <property type="project" value="TreeGrafter"/>
</dbReference>
<dbReference type="PIRSF" id="PIRSF000390">
    <property type="entry name" value="PLP_StrS"/>
    <property type="match status" value="1"/>
</dbReference>